<proteinExistence type="inferred from homology"/>
<dbReference type="PANTHER" id="PTHR31232:SF61">
    <property type="entry name" value="S-PROTEIN HOMOLOG"/>
    <property type="match status" value="1"/>
</dbReference>
<gene>
    <name evidence="7" type="ORF">MIMGU_mgv1a022527mg</name>
</gene>
<evidence type="ECO:0000313" key="8">
    <source>
        <dbReference type="Proteomes" id="UP000030748"/>
    </source>
</evidence>
<keyword evidence="4 6" id="KW-0964">Secreted</keyword>
<dbReference type="EMBL" id="KI630443">
    <property type="protein sequence ID" value="EYU39616.1"/>
    <property type="molecule type" value="Genomic_DNA"/>
</dbReference>
<accession>A0A022RHF3</accession>
<comment type="subcellular location">
    <subcellularLocation>
        <location evidence="1 6">Secreted</location>
    </subcellularLocation>
</comment>
<evidence type="ECO:0000256" key="3">
    <source>
        <dbReference type="ARBA" id="ARBA00022471"/>
    </source>
</evidence>
<evidence type="ECO:0000256" key="2">
    <source>
        <dbReference type="ARBA" id="ARBA00005581"/>
    </source>
</evidence>
<evidence type="ECO:0000256" key="6">
    <source>
        <dbReference type="RuleBase" id="RU367044"/>
    </source>
</evidence>
<dbReference type="GO" id="GO:0005576">
    <property type="term" value="C:extracellular region"/>
    <property type="evidence" value="ECO:0007669"/>
    <property type="project" value="UniProtKB-SubCell"/>
</dbReference>
<keyword evidence="3 6" id="KW-0713">Self-incompatibility</keyword>
<sequence>MTLILLLLFILPNIIFQVTNSCFLADTVHIYVVSQLPRKSPPLFLHCASGNDEVGYHTLHKNDTFEWKFCDNPLGNITLYFCHFWWGPQQRAFRVFDDDVRKSCLGDECHWAVWADDDFNNIVSQYFPNCKFEKS</sequence>
<evidence type="ECO:0000256" key="4">
    <source>
        <dbReference type="ARBA" id="ARBA00022525"/>
    </source>
</evidence>
<reference evidence="7 8" key="1">
    <citation type="journal article" date="2013" name="Proc. Natl. Acad. Sci. U.S.A.">
        <title>Fine-scale variation in meiotic recombination in Mimulus inferred from population shotgun sequencing.</title>
        <authorList>
            <person name="Hellsten U."/>
            <person name="Wright K.M."/>
            <person name="Jenkins J."/>
            <person name="Shu S."/>
            <person name="Yuan Y."/>
            <person name="Wessler S.R."/>
            <person name="Schmutz J."/>
            <person name="Willis J.H."/>
            <person name="Rokhsar D.S."/>
        </authorList>
    </citation>
    <scope>NUCLEOTIDE SEQUENCE [LARGE SCALE GENOMIC DNA]</scope>
    <source>
        <strain evidence="8">cv. DUN x IM62</strain>
    </source>
</reference>
<feature type="chain" id="PRO_5025073260" description="S-protein homolog" evidence="6">
    <location>
        <begin position="22"/>
        <end position="135"/>
    </location>
</feature>
<dbReference type="AlphaFoldDB" id="A0A022RHF3"/>
<protein>
    <recommendedName>
        <fullName evidence="6">S-protein homolog</fullName>
    </recommendedName>
</protein>
<keyword evidence="5 6" id="KW-0732">Signal</keyword>
<dbReference type="GO" id="GO:0060320">
    <property type="term" value="P:rejection of self pollen"/>
    <property type="evidence" value="ECO:0007669"/>
    <property type="project" value="UniProtKB-KW"/>
</dbReference>
<name>A0A022RHF3_ERYGU</name>
<dbReference type="InterPro" id="IPR010264">
    <property type="entry name" value="Self-incomp_S1"/>
</dbReference>
<dbReference type="Proteomes" id="UP000030748">
    <property type="component" value="Unassembled WGS sequence"/>
</dbReference>
<evidence type="ECO:0000256" key="5">
    <source>
        <dbReference type="ARBA" id="ARBA00022729"/>
    </source>
</evidence>
<feature type="signal peptide" evidence="6">
    <location>
        <begin position="1"/>
        <end position="21"/>
    </location>
</feature>
<comment type="similarity">
    <text evidence="2 6">Belongs to the plant self-incompatibility (S1) protein family.</text>
</comment>
<keyword evidence="8" id="KW-1185">Reference proteome</keyword>
<evidence type="ECO:0000313" key="7">
    <source>
        <dbReference type="EMBL" id="EYU39616.1"/>
    </source>
</evidence>
<evidence type="ECO:0000256" key="1">
    <source>
        <dbReference type="ARBA" id="ARBA00004613"/>
    </source>
</evidence>
<organism evidence="7 8">
    <name type="scientific">Erythranthe guttata</name>
    <name type="common">Yellow monkey flower</name>
    <name type="synonym">Mimulus guttatus</name>
    <dbReference type="NCBI Taxonomy" id="4155"/>
    <lineage>
        <taxon>Eukaryota</taxon>
        <taxon>Viridiplantae</taxon>
        <taxon>Streptophyta</taxon>
        <taxon>Embryophyta</taxon>
        <taxon>Tracheophyta</taxon>
        <taxon>Spermatophyta</taxon>
        <taxon>Magnoliopsida</taxon>
        <taxon>eudicotyledons</taxon>
        <taxon>Gunneridae</taxon>
        <taxon>Pentapetalae</taxon>
        <taxon>asterids</taxon>
        <taxon>lamiids</taxon>
        <taxon>Lamiales</taxon>
        <taxon>Phrymaceae</taxon>
        <taxon>Erythranthe</taxon>
    </lineage>
</organism>
<dbReference type="PANTHER" id="PTHR31232">
    <property type="match status" value="1"/>
</dbReference>
<dbReference type="Pfam" id="PF05938">
    <property type="entry name" value="Self-incomp_S1"/>
    <property type="match status" value="1"/>
</dbReference>